<organism evidence="2 3">
    <name type="scientific">Gossypium barbadense</name>
    <name type="common">Sea Island cotton</name>
    <name type="synonym">Hibiscus barbadensis</name>
    <dbReference type="NCBI Taxonomy" id="3634"/>
    <lineage>
        <taxon>Eukaryota</taxon>
        <taxon>Viridiplantae</taxon>
        <taxon>Streptophyta</taxon>
        <taxon>Embryophyta</taxon>
        <taxon>Tracheophyta</taxon>
        <taxon>Spermatophyta</taxon>
        <taxon>Magnoliopsida</taxon>
        <taxon>eudicotyledons</taxon>
        <taxon>Gunneridae</taxon>
        <taxon>Pentapetalae</taxon>
        <taxon>rosids</taxon>
        <taxon>malvids</taxon>
        <taxon>Malvales</taxon>
        <taxon>Malvaceae</taxon>
        <taxon>Malvoideae</taxon>
        <taxon>Gossypium</taxon>
    </lineage>
</organism>
<feature type="region of interest" description="Disordered" evidence="1">
    <location>
        <begin position="39"/>
        <end position="59"/>
    </location>
</feature>
<feature type="region of interest" description="Disordered" evidence="1">
    <location>
        <begin position="139"/>
        <end position="161"/>
    </location>
</feature>
<dbReference type="EMBL" id="KZ665729">
    <property type="protein sequence ID" value="PPR98052.1"/>
    <property type="molecule type" value="Genomic_DNA"/>
</dbReference>
<dbReference type="AlphaFoldDB" id="A0A2P5X3X7"/>
<evidence type="ECO:0000313" key="2">
    <source>
        <dbReference type="EMBL" id="PPR98052.1"/>
    </source>
</evidence>
<evidence type="ECO:0000256" key="1">
    <source>
        <dbReference type="SAM" id="MobiDB-lite"/>
    </source>
</evidence>
<sequence>MDGWWLRRWVLMTWRDIISNVLWVLLLGGLDEAVLRREPEVPSQSSHIGPDRDDPSPMSLRLMVDGEGDEVGKVKDVPVGHAPQEIGVVSVDDVGALPPSRQSVGQDGVIIEVGHNRLKMKLRAEFQRELEIHRLDDLKKEPPRRPTPRGRACNIRNSSSWGPKGNSRKGCLISMVGPKDDAAPFLFFDAGTAIFFPREDDMVCAKGRNLGRQKQCCRRRTGVADFGAHGCGARPCALIFARLFCDFQIWVRLTFGLRRCMIDHTPFSLTVSTTGAGHGRVACPCCFGSFAHGLSPRPWQLIASHVGEKNCPVFTQPCLLLLCEHDLRHSRVPGRVDGKNPIFQDSVSRLDVKN</sequence>
<gene>
    <name evidence="2" type="ORF">GOBAR_AA22615</name>
</gene>
<proteinExistence type="predicted"/>
<name>A0A2P5X3X7_GOSBA</name>
<accession>A0A2P5X3X7</accession>
<reference evidence="2 3" key="1">
    <citation type="submission" date="2015-01" db="EMBL/GenBank/DDBJ databases">
        <title>Genome of allotetraploid Gossypium barbadense reveals genomic plasticity and fiber elongation in cotton evolution.</title>
        <authorList>
            <person name="Chen X."/>
            <person name="Liu X."/>
            <person name="Zhao B."/>
            <person name="Zheng H."/>
            <person name="Hu Y."/>
            <person name="Lu G."/>
            <person name="Yang C."/>
            <person name="Chen J."/>
            <person name="Shan C."/>
            <person name="Zhang L."/>
            <person name="Zhou Y."/>
            <person name="Wang L."/>
            <person name="Guo W."/>
            <person name="Bai Y."/>
            <person name="Ruan J."/>
            <person name="Shangguan X."/>
            <person name="Mao Y."/>
            <person name="Jiang J."/>
            <person name="Zhu Y."/>
            <person name="Lei J."/>
            <person name="Kang H."/>
            <person name="Chen S."/>
            <person name="He X."/>
            <person name="Wang R."/>
            <person name="Wang Y."/>
            <person name="Chen J."/>
            <person name="Wang L."/>
            <person name="Yu S."/>
            <person name="Wang B."/>
            <person name="Wei J."/>
            <person name="Song S."/>
            <person name="Lu X."/>
            <person name="Gao Z."/>
            <person name="Gu W."/>
            <person name="Deng X."/>
            <person name="Ma D."/>
            <person name="Wang S."/>
            <person name="Liang W."/>
            <person name="Fang L."/>
            <person name="Cai C."/>
            <person name="Zhu X."/>
            <person name="Zhou B."/>
            <person name="Zhang Y."/>
            <person name="Chen Z."/>
            <person name="Xu S."/>
            <person name="Zhu R."/>
            <person name="Wang S."/>
            <person name="Zhang T."/>
            <person name="Zhao G."/>
        </authorList>
    </citation>
    <scope>NUCLEOTIDE SEQUENCE [LARGE SCALE GENOMIC DNA]</scope>
    <source>
        <strain evidence="3">cv. Xinhai21</strain>
        <tissue evidence="2">Leaf</tissue>
    </source>
</reference>
<dbReference type="Proteomes" id="UP000239757">
    <property type="component" value="Unassembled WGS sequence"/>
</dbReference>
<protein>
    <submittedName>
        <fullName evidence="2">Uncharacterized protein</fullName>
    </submittedName>
</protein>
<evidence type="ECO:0000313" key="3">
    <source>
        <dbReference type="Proteomes" id="UP000239757"/>
    </source>
</evidence>